<dbReference type="EMBL" id="OX451741">
    <property type="protein sequence ID" value="CAI8616844.1"/>
    <property type="molecule type" value="Genomic_DNA"/>
</dbReference>
<protein>
    <recommendedName>
        <fullName evidence="4">Transferring glycosyl group transferase</fullName>
    </recommendedName>
</protein>
<dbReference type="Gene3D" id="3.90.550.50">
    <property type="match status" value="1"/>
</dbReference>
<evidence type="ECO:0000256" key="1">
    <source>
        <dbReference type="SAM" id="Phobius"/>
    </source>
</evidence>
<dbReference type="InterPro" id="IPR006740">
    <property type="entry name" value="DUF604"/>
</dbReference>
<keyword evidence="1" id="KW-1133">Transmembrane helix</keyword>
<keyword evidence="1" id="KW-0812">Transmembrane</keyword>
<feature type="transmembrane region" description="Helical" evidence="1">
    <location>
        <begin position="12"/>
        <end position="36"/>
    </location>
</feature>
<organism evidence="2 3">
    <name type="scientific">Vicia faba</name>
    <name type="common">Broad bean</name>
    <name type="synonym">Faba vulgaris</name>
    <dbReference type="NCBI Taxonomy" id="3906"/>
    <lineage>
        <taxon>Eukaryota</taxon>
        <taxon>Viridiplantae</taxon>
        <taxon>Streptophyta</taxon>
        <taxon>Embryophyta</taxon>
        <taxon>Tracheophyta</taxon>
        <taxon>Spermatophyta</taxon>
        <taxon>Magnoliopsida</taxon>
        <taxon>eudicotyledons</taxon>
        <taxon>Gunneridae</taxon>
        <taxon>Pentapetalae</taxon>
        <taxon>rosids</taxon>
        <taxon>fabids</taxon>
        <taxon>Fabales</taxon>
        <taxon>Fabaceae</taxon>
        <taxon>Papilionoideae</taxon>
        <taxon>50 kb inversion clade</taxon>
        <taxon>NPAAA clade</taxon>
        <taxon>Hologalegina</taxon>
        <taxon>IRL clade</taxon>
        <taxon>Fabeae</taxon>
        <taxon>Vicia</taxon>
    </lineage>
</organism>
<proteinExistence type="predicted"/>
<keyword evidence="1" id="KW-0472">Membrane</keyword>
<dbReference type="AlphaFoldDB" id="A0AAV1B228"/>
<dbReference type="Proteomes" id="UP001157006">
    <property type="component" value="Chromosome 6"/>
</dbReference>
<reference evidence="2 3" key="1">
    <citation type="submission" date="2023-01" db="EMBL/GenBank/DDBJ databases">
        <authorList>
            <person name="Kreplak J."/>
        </authorList>
    </citation>
    <scope>NUCLEOTIDE SEQUENCE [LARGE SCALE GENOMIC DNA]</scope>
</reference>
<evidence type="ECO:0000313" key="2">
    <source>
        <dbReference type="EMBL" id="CAI8616844.1"/>
    </source>
</evidence>
<gene>
    <name evidence="2" type="ORF">VFH_VI047840</name>
</gene>
<dbReference type="Pfam" id="PF04646">
    <property type="entry name" value="DUF604"/>
    <property type="match status" value="1"/>
</dbReference>
<dbReference type="PANTHER" id="PTHR10811">
    <property type="entry name" value="FRINGE-RELATED"/>
    <property type="match status" value="1"/>
</dbReference>
<evidence type="ECO:0000313" key="3">
    <source>
        <dbReference type="Proteomes" id="UP001157006"/>
    </source>
</evidence>
<name>A0AAV1B228_VICFA</name>
<sequence>MHVLFQKHTKAQFLINFILVASSFCGFYVIVSVLILGTSNPKLLVHLQHSSSQDVSKTTGATTNTTLDNIVFGIGASKSSWRKRKEYVKLWWKANNTVKGCVFLDSLPKNNDDPSSLPPLCLSQDTSRFHYTCRDGSQSAIRLARVVVETVALNHTGVKWYVFGDDDTVFLLENLVKTLSKYDHELWYYIGANSEVYEQNRLFGFGMAFGGAGFAISSSLAKVFVKVFDSCMERYPHLYGSDGRVHSCLAELGVGLTHEPGFHQVDLTGNTFGLLAAHPVTPLVSLHHFDYTDPIFPKMTRIQALQHLFKAVNVDSQRILQQTICYNKKFSWTVLVSWGYAVQIFTNHMLLPEAVKVQETFKHWKDGNMLAKTYMFNTKPFDFNPCERPTIFYLDSVSSDENGTITSSYKRFLGDCRKERGSLNKLEVIKVVSNKLDLNIKQMQAPRRQCCDILPSSPGYKLDIAVRECKDDELIYMH</sequence>
<keyword evidence="3" id="KW-1185">Reference proteome</keyword>
<evidence type="ECO:0008006" key="4">
    <source>
        <dbReference type="Google" id="ProtNLM"/>
    </source>
</evidence>
<dbReference type="FunFam" id="3.90.550.50:FF:000006">
    <property type="entry name" value="Fringe-related protein-like"/>
    <property type="match status" value="1"/>
</dbReference>
<accession>A0AAV1B228</accession>